<comment type="function">
    <text evidence="5">Component of the origin recognition complex (ORC) that binds origins of replication. DNA-binding is ATP-dependent. ORC is required to assemble the pre-replication complex necessary to initiate DNA replication.</text>
</comment>
<proteinExistence type="inferred from homology"/>
<name>A0A7S0KWP4_MICPS</name>
<protein>
    <recommendedName>
        <fullName evidence="5">Origin recognition complex subunit 2</fullName>
    </recommendedName>
</protein>
<dbReference type="EMBL" id="HBEV01014263">
    <property type="protein sequence ID" value="CAD8593705.1"/>
    <property type="molecule type" value="Transcribed_RNA"/>
</dbReference>
<comment type="similarity">
    <text evidence="2 5">Belongs to the ORC2 family.</text>
</comment>
<evidence type="ECO:0000256" key="1">
    <source>
        <dbReference type="ARBA" id="ARBA00004123"/>
    </source>
</evidence>
<dbReference type="PANTHER" id="PTHR14052:SF0">
    <property type="entry name" value="ORIGIN RECOGNITION COMPLEX SUBUNIT 2"/>
    <property type="match status" value="1"/>
</dbReference>
<comment type="subunit">
    <text evidence="5">Component of the origin recognition complex (ORC).</text>
</comment>
<feature type="domain" description="Origin recognition complex subunit 2 RecA-like" evidence="7">
    <location>
        <begin position="173"/>
        <end position="269"/>
    </location>
</feature>
<keyword evidence="3 5" id="KW-0235">DNA replication</keyword>
<dbReference type="InterPro" id="IPR007220">
    <property type="entry name" value="ORC2"/>
</dbReference>
<dbReference type="GO" id="GO:0003688">
    <property type="term" value="F:DNA replication origin binding"/>
    <property type="evidence" value="ECO:0007669"/>
    <property type="project" value="UniProtKB-UniRule"/>
</dbReference>
<dbReference type="InterPro" id="IPR056772">
    <property type="entry name" value="RecA-like_ORC2"/>
</dbReference>
<feature type="domain" description="Origin recognition complex subunit 2 RecA-like" evidence="7">
    <location>
        <begin position="350"/>
        <end position="414"/>
    </location>
</feature>
<feature type="region of interest" description="Disordered" evidence="6">
    <location>
        <begin position="73"/>
        <end position="104"/>
    </location>
</feature>
<dbReference type="GO" id="GO:0005664">
    <property type="term" value="C:nuclear origin of replication recognition complex"/>
    <property type="evidence" value="ECO:0007669"/>
    <property type="project" value="UniProtKB-UniRule"/>
</dbReference>
<dbReference type="Pfam" id="PF04084">
    <property type="entry name" value="RecA-like_ORC2"/>
    <property type="match status" value="2"/>
</dbReference>
<evidence type="ECO:0000256" key="2">
    <source>
        <dbReference type="ARBA" id="ARBA00007421"/>
    </source>
</evidence>
<gene>
    <name evidence="9" type="ORF">MSP1404_LOCUS11109</name>
</gene>
<evidence type="ECO:0000256" key="6">
    <source>
        <dbReference type="SAM" id="MobiDB-lite"/>
    </source>
</evidence>
<organism evidence="9">
    <name type="scientific">Micromonas pusilla</name>
    <name type="common">Picoplanktonic green alga</name>
    <name type="synonym">Chromulina pusilla</name>
    <dbReference type="NCBI Taxonomy" id="38833"/>
    <lineage>
        <taxon>Eukaryota</taxon>
        <taxon>Viridiplantae</taxon>
        <taxon>Chlorophyta</taxon>
        <taxon>Mamiellophyceae</taxon>
        <taxon>Mamiellales</taxon>
        <taxon>Mamiellaceae</taxon>
        <taxon>Micromonas</taxon>
    </lineage>
</organism>
<reference evidence="9" key="1">
    <citation type="submission" date="2021-01" db="EMBL/GenBank/DDBJ databases">
        <authorList>
            <person name="Corre E."/>
            <person name="Pelletier E."/>
            <person name="Niang G."/>
            <person name="Scheremetjew M."/>
            <person name="Finn R."/>
            <person name="Kale V."/>
            <person name="Holt S."/>
            <person name="Cochrane G."/>
            <person name="Meng A."/>
            <person name="Brown T."/>
            <person name="Cohen L."/>
        </authorList>
    </citation>
    <scope>NUCLEOTIDE SEQUENCE</scope>
    <source>
        <strain evidence="9">CCMP494</strain>
    </source>
</reference>
<dbReference type="Pfam" id="PF24882">
    <property type="entry name" value="WHD_ORC2"/>
    <property type="match status" value="1"/>
</dbReference>
<evidence type="ECO:0000256" key="4">
    <source>
        <dbReference type="ARBA" id="ARBA00023242"/>
    </source>
</evidence>
<feature type="region of interest" description="Disordered" evidence="6">
    <location>
        <begin position="1"/>
        <end position="45"/>
    </location>
</feature>
<evidence type="ECO:0000259" key="7">
    <source>
        <dbReference type="Pfam" id="PF04084"/>
    </source>
</evidence>
<feature type="compositionally biased region" description="Basic residues" evidence="6">
    <location>
        <begin position="29"/>
        <end position="39"/>
    </location>
</feature>
<feature type="compositionally biased region" description="Gly residues" evidence="6">
    <location>
        <begin position="298"/>
        <end position="313"/>
    </location>
</feature>
<dbReference type="AlphaFoldDB" id="A0A7S0KWP4"/>
<dbReference type="PANTHER" id="PTHR14052">
    <property type="entry name" value="ORIGIN RECOGNITION COMPLEX SUBUNIT 2"/>
    <property type="match status" value="1"/>
</dbReference>
<feature type="compositionally biased region" description="Low complexity" evidence="6">
    <location>
        <begin position="323"/>
        <end position="339"/>
    </location>
</feature>
<feature type="region of interest" description="Disordered" evidence="6">
    <location>
        <begin position="283"/>
        <end position="347"/>
    </location>
</feature>
<accession>A0A7S0KWP4</accession>
<feature type="domain" description="Origin recognition complex subunit 2 winged-helix" evidence="8">
    <location>
        <begin position="469"/>
        <end position="528"/>
    </location>
</feature>
<dbReference type="GO" id="GO:0006260">
    <property type="term" value="P:DNA replication"/>
    <property type="evidence" value="ECO:0007669"/>
    <property type="project" value="UniProtKB-UniRule"/>
</dbReference>
<keyword evidence="4 5" id="KW-0539">Nucleus</keyword>
<evidence type="ECO:0000259" key="8">
    <source>
        <dbReference type="Pfam" id="PF24882"/>
    </source>
</evidence>
<evidence type="ECO:0000256" key="3">
    <source>
        <dbReference type="ARBA" id="ARBA00022705"/>
    </source>
</evidence>
<evidence type="ECO:0000313" key="9">
    <source>
        <dbReference type="EMBL" id="CAD8593705.1"/>
    </source>
</evidence>
<comment type="subcellular location">
    <subcellularLocation>
        <location evidence="1 5">Nucleus</location>
    </subcellularLocation>
</comment>
<dbReference type="InterPro" id="IPR056773">
    <property type="entry name" value="WHD_ORC2"/>
</dbReference>
<sequence length="539" mass="57603">MGRQRGARGAEVAPTKIVGMIARPGSRAAKSKPHRRAAGHKPMSKEQVEFFQKAAAEGKQVLGRAAAKASAQALAGEPSEGTRGGVAGASGRSGKPKGKRGGAKGVDYTAMVVSEAEAQLAQRLANGRGGRGYIAMKGKNSKSDASLASLDLADEDTVRELLGRLPVGHVNERARLKTALEKNFARWWQLLQSEFSLLLYGFGSKKELMEDFASKMLTDGGVIVVNGYFPGLTPKQILAAAAAAVHPGTPSRDLHGTNTETLLAMIAEATSAPHLLAQRTKSAIATKQRGERASKRGGAPGVDGGGGDDTAGGGDKDASLAAGPEDLPGGSSSLGPNGLHDARLGRNHHHPPKRLYIVLHNIDGQQLRSPEAQALLGELAAMPRVHLVASVDHVNAPLLWSKREAARFNFVWQETTTFAPYKYETAHVPQMLASKGEERHVRGAVNVLRSLTSNARDIFRLLAEHQLANPESGGMTFHAFYTRCREQFLATSETTLKSHLTEFVDHELTRTKRGSEGVDLVHIPFADDVIAQLLEQIKD</sequence>
<evidence type="ECO:0000256" key="5">
    <source>
        <dbReference type="RuleBase" id="RU368084"/>
    </source>
</evidence>